<proteinExistence type="predicted"/>
<organism evidence="3">
    <name type="scientific">Ananas comosus var. bracteatus</name>
    <name type="common">red pineapple</name>
    <dbReference type="NCBI Taxonomy" id="296719"/>
    <lineage>
        <taxon>Eukaryota</taxon>
        <taxon>Viridiplantae</taxon>
        <taxon>Streptophyta</taxon>
        <taxon>Embryophyta</taxon>
        <taxon>Tracheophyta</taxon>
        <taxon>Spermatophyta</taxon>
        <taxon>Magnoliopsida</taxon>
        <taxon>Liliopsida</taxon>
        <taxon>Poales</taxon>
        <taxon>Bromeliaceae</taxon>
        <taxon>Bromelioideae</taxon>
        <taxon>Ananas</taxon>
    </lineage>
</organism>
<dbReference type="PANTHER" id="PTHR28106">
    <property type="entry name" value="MITOCHONDRIAL ATPASE COMPLEX SUBUNIT ATP10"/>
    <property type="match status" value="1"/>
</dbReference>
<reference evidence="3" key="1">
    <citation type="submission" date="2020-07" db="EMBL/GenBank/DDBJ databases">
        <authorList>
            <person name="Lin J."/>
        </authorList>
    </citation>
    <scope>NUCLEOTIDE SEQUENCE</scope>
</reference>
<feature type="compositionally biased region" description="Basic and acidic residues" evidence="1">
    <location>
        <begin position="36"/>
        <end position="51"/>
    </location>
</feature>
<feature type="region of interest" description="Disordered" evidence="1">
    <location>
        <begin position="15"/>
        <end position="55"/>
    </location>
</feature>
<feature type="transmembrane region" description="Helical" evidence="2">
    <location>
        <begin position="73"/>
        <end position="93"/>
    </location>
</feature>
<keyword evidence="2" id="KW-1133">Transmembrane helix</keyword>
<gene>
    <name evidence="3" type="ORF">CB5_LOCUS26208</name>
</gene>
<keyword evidence="2" id="KW-0472">Membrane</keyword>
<name>A0A6V7QJC7_ANACO</name>
<sequence>MSGLRRRGCIAAIASSPRHRRTRKGKQPRAATTPDTTKERRETGRRQDPVAERPCSPRTTCFAMGRCSLAPSLVLVLVLVLLPCICAAAQAPATMLRRLALRSLSSLADAPPFRSRERKLLDPVFSGGRALHPHPHPHPHPHALALARSFLDLHKMGSREAIEKEKTRLYDLFPSIAVPSRAIRFKLAPPRLFALNTRSDELSRGYFADISEIRQNGGKIALANKTIIPAAAAVNFPNLEVSVPDGRKLKLPASSGEKQTDTSEMPIPLASLLCLSFRASSQRMAESWSLPFMDAFSASGKSKYMRKAVVFQVSFIDSWLLSLGPVKHLFLKIMKKSSNPQRQIVYAFGDNYDFRKKLQILNLLTG</sequence>
<evidence type="ECO:0000256" key="2">
    <source>
        <dbReference type="SAM" id="Phobius"/>
    </source>
</evidence>
<dbReference type="InterPro" id="IPR007849">
    <property type="entry name" value="ATP10"/>
</dbReference>
<dbReference type="GO" id="GO:0033615">
    <property type="term" value="P:mitochondrial proton-transporting ATP synthase complex assembly"/>
    <property type="evidence" value="ECO:0007669"/>
    <property type="project" value="TreeGrafter"/>
</dbReference>
<dbReference type="Pfam" id="PF05176">
    <property type="entry name" value="ATP-synt_10"/>
    <property type="match status" value="1"/>
</dbReference>
<dbReference type="EMBL" id="LR862136">
    <property type="protein sequence ID" value="CAD1842997.1"/>
    <property type="molecule type" value="Genomic_DNA"/>
</dbReference>
<dbReference type="GO" id="GO:0005743">
    <property type="term" value="C:mitochondrial inner membrane"/>
    <property type="evidence" value="ECO:0007669"/>
    <property type="project" value="TreeGrafter"/>
</dbReference>
<dbReference type="PANTHER" id="PTHR28106:SF1">
    <property type="entry name" value="MITOCHONDRIAL ATPASE COMPLEX SUBUNIT ATP10"/>
    <property type="match status" value="1"/>
</dbReference>
<keyword evidence="2" id="KW-0812">Transmembrane</keyword>
<accession>A0A6V7QJC7</accession>
<evidence type="ECO:0000256" key="1">
    <source>
        <dbReference type="SAM" id="MobiDB-lite"/>
    </source>
</evidence>
<evidence type="ECO:0000313" key="3">
    <source>
        <dbReference type="EMBL" id="CAD1842997.1"/>
    </source>
</evidence>
<protein>
    <submittedName>
        <fullName evidence="3">Uncharacterized protein</fullName>
    </submittedName>
</protein>
<dbReference type="AlphaFoldDB" id="A0A6V7QJC7"/>
<feature type="compositionally biased region" description="Basic residues" evidence="1">
    <location>
        <begin position="17"/>
        <end position="27"/>
    </location>
</feature>